<sequence length="353" mass="39809">MSRTQLETLQDEVAILSENALSEQEKHFGDALDQLQESVRQLSENNELVVGSKNNGLIVDTSCIPQRIDDLSRLTDNLKELHLEQETLDNFLRYTMSIQDITQLEALDEAKIKILREEVRESEDATTKGLSEVIDALQNQISDVSGSITEGWENINEECLNATNILEECWSLLEELDAMKREQQKEAEAAAFKVDPITETYAAWKSMQEMAFHETRLKEQIAALSATKDALQQESRGKAEQSTSADVANKCQTLDLLSKFWTKNFLPEEADQLDVLLGNDYVQLRCYGVDVLLTYDGDVVTDLKIFGDMPQQNAAERAEREILNSVKDRNIKSALVHVLSGIKSYAKEISEKS</sequence>
<keyword evidence="9" id="KW-1185">Reference proteome</keyword>
<dbReference type="GO" id="GO:0005634">
    <property type="term" value="C:nucleus"/>
    <property type="evidence" value="ECO:0007669"/>
    <property type="project" value="UniProtKB-SubCell"/>
</dbReference>
<evidence type="ECO:0000256" key="2">
    <source>
        <dbReference type="ARBA" id="ARBA00022454"/>
    </source>
</evidence>
<evidence type="ECO:0000313" key="9">
    <source>
        <dbReference type="Proteomes" id="UP000191024"/>
    </source>
</evidence>
<evidence type="ECO:0000256" key="3">
    <source>
        <dbReference type="ARBA" id="ARBA00022838"/>
    </source>
</evidence>
<comment type="function">
    <text evidence="7">Acts as a component of the outer kinetochore KNL1 complex that facilitates microtubule-kinetochore interactions and the spindle assembly checkpoint. Kinetochores, consisting of a centromere-associated inner segment and a microtubule-contacting outer segment, play a crucial role in chromosome segregation by mediating the physical connection between centromeric DNA and spindle microtubules. The outer kinetochore is made up of the ten-subunit KMN network, comprising the MIS12, NDC80 and KNL1 complexes, and auxiliary microtubule-associated components; together they connect the outer kinetochore with the inner kinetochore, bind microtubules, and mediate interactions with mitotic checkpoint proteins that delay anaphase until chromosomes are bioriented on the spindle.</text>
</comment>
<dbReference type="EMBL" id="LT598467">
    <property type="protein sequence ID" value="SCU95033.1"/>
    <property type="molecule type" value="Genomic_DNA"/>
</dbReference>
<keyword evidence="6 7" id="KW-0137">Centromere</keyword>
<reference evidence="9" key="1">
    <citation type="submission" date="2016-03" db="EMBL/GenBank/DDBJ databases">
        <authorList>
            <person name="Devillers H."/>
        </authorList>
    </citation>
    <scope>NUCLEOTIDE SEQUENCE [LARGE SCALE GENOMIC DNA]</scope>
</reference>
<accession>A0A1G4JVQ7</accession>
<comment type="similarity">
    <text evidence="1 7">Belongs to the KRE28 family.</text>
</comment>
<feature type="coiled-coil region" evidence="7">
    <location>
        <begin position="173"/>
        <end position="234"/>
    </location>
</feature>
<gene>
    <name evidence="7" type="primary">KRE28</name>
    <name evidence="8" type="ORF">LAMI_0F00672G</name>
</gene>
<evidence type="ECO:0000256" key="1">
    <source>
        <dbReference type="ARBA" id="ARBA00006965"/>
    </source>
</evidence>
<proteinExistence type="inferred from homology"/>
<dbReference type="AlphaFoldDB" id="A0A1G4JVQ7"/>
<protein>
    <recommendedName>
        <fullName evidence="7">Spindle pole body component KRE28</fullName>
    </recommendedName>
</protein>
<name>A0A1G4JVQ7_9SACH</name>
<dbReference type="OrthoDB" id="4065660at2759"/>
<evidence type="ECO:0000256" key="5">
    <source>
        <dbReference type="ARBA" id="ARBA00023242"/>
    </source>
</evidence>
<dbReference type="GO" id="GO:0000776">
    <property type="term" value="C:kinetochore"/>
    <property type="evidence" value="ECO:0007669"/>
    <property type="project" value="UniProtKB-KW"/>
</dbReference>
<evidence type="ECO:0000313" key="8">
    <source>
        <dbReference type="EMBL" id="SCU95033.1"/>
    </source>
</evidence>
<dbReference type="Pfam" id="PF17097">
    <property type="entry name" value="Kre28"/>
    <property type="match status" value="1"/>
</dbReference>
<keyword evidence="4 7" id="KW-0175">Coiled coil</keyword>
<evidence type="ECO:0000256" key="7">
    <source>
        <dbReference type="RuleBase" id="RU362143"/>
    </source>
</evidence>
<dbReference type="STRING" id="1230905.A0A1G4JVQ7"/>
<keyword evidence="2 7" id="KW-0158">Chromosome</keyword>
<evidence type="ECO:0000256" key="4">
    <source>
        <dbReference type="ARBA" id="ARBA00023054"/>
    </source>
</evidence>
<dbReference type="Proteomes" id="UP000191024">
    <property type="component" value="Chromosome F"/>
</dbReference>
<keyword evidence="5 7" id="KW-0539">Nucleus</keyword>
<organism evidence="8 9">
    <name type="scientific">Lachancea mirantina</name>
    <dbReference type="NCBI Taxonomy" id="1230905"/>
    <lineage>
        <taxon>Eukaryota</taxon>
        <taxon>Fungi</taxon>
        <taxon>Dikarya</taxon>
        <taxon>Ascomycota</taxon>
        <taxon>Saccharomycotina</taxon>
        <taxon>Saccharomycetes</taxon>
        <taxon>Saccharomycetales</taxon>
        <taxon>Saccharomycetaceae</taxon>
        <taxon>Lachancea</taxon>
    </lineage>
</organism>
<evidence type="ECO:0000256" key="6">
    <source>
        <dbReference type="ARBA" id="ARBA00023328"/>
    </source>
</evidence>
<comment type="subcellular location">
    <subcellularLocation>
        <location evidence="7">Nucleus</location>
    </subcellularLocation>
    <subcellularLocation>
        <location evidence="7">Chromosome</location>
        <location evidence="7">Centromere</location>
        <location evidence="7">Kinetochore</location>
    </subcellularLocation>
</comment>
<dbReference type="InterPro" id="IPR031361">
    <property type="entry name" value="Kre28"/>
</dbReference>
<keyword evidence="3 7" id="KW-0995">Kinetochore</keyword>